<accession>A0A146KQP6</accession>
<evidence type="ECO:0000313" key="2">
    <source>
        <dbReference type="EMBL" id="JAP97725.1"/>
    </source>
</evidence>
<feature type="region of interest" description="Disordered" evidence="1">
    <location>
        <begin position="88"/>
        <end position="132"/>
    </location>
</feature>
<dbReference type="EMBL" id="GDHC01020903">
    <property type="protein sequence ID" value="JAP97725.1"/>
    <property type="molecule type" value="Transcribed_RNA"/>
</dbReference>
<feature type="compositionally biased region" description="Pro residues" evidence="1">
    <location>
        <begin position="107"/>
        <end position="117"/>
    </location>
</feature>
<name>A0A146KQP6_LYGHE</name>
<reference evidence="2" key="1">
    <citation type="journal article" date="2016" name="Gigascience">
        <title>De novo construction of an expanded transcriptome assembly for the western tarnished plant bug, Lygus hesperus.</title>
        <authorList>
            <person name="Tassone E.E."/>
            <person name="Geib S.M."/>
            <person name="Hall B."/>
            <person name="Fabrick J.A."/>
            <person name="Brent C.S."/>
            <person name="Hull J.J."/>
        </authorList>
    </citation>
    <scope>NUCLEOTIDE SEQUENCE</scope>
</reference>
<gene>
    <name evidence="2" type="ORF">g.80149</name>
</gene>
<organism evidence="2">
    <name type="scientific">Lygus hesperus</name>
    <name type="common">Western plant bug</name>
    <dbReference type="NCBI Taxonomy" id="30085"/>
    <lineage>
        <taxon>Eukaryota</taxon>
        <taxon>Metazoa</taxon>
        <taxon>Ecdysozoa</taxon>
        <taxon>Arthropoda</taxon>
        <taxon>Hexapoda</taxon>
        <taxon>Insecta</taxon>
        <taxon>Pterygota</taxon>
        <taxon>Neoptera</taxon>
        <taxon>Paraneoptera</taxon>
        <taxon>Hemiptera</taxon>
        <taxon>Heteroptera</taxon>
        <taxon>Panheteroptera</taxon>
        <taxon>Cimicomorpha</taxon>
        <taxon>Miridae</taxon>
        <taxon>Mirini</taxon>
        <taxon>Lygus</taxon>
    </lineage>
</organism>
<sequence length="132" mass="14166">MPGPRVGPLPFRSRTYPMPVSLALVPTAQERTPVVEIESPAGGGGRDGRTSGARTTGFRHVPLRLPDGCPPGTLFFCSAFLFLMNSNPMSERFPGPAHGTTTRSTGPRPPAQRPVPLPTDLRSHSFRSTNFA</sequence>
<evidence type="ECO:0000256" key="1">
    <source>
        <dbReference type="SAM" id="MobiDB-lite"/>
    </source>
</evidence>
<proteinExistence type="predicted"/>
<feature type="region of interest" description="Disordered" evidence="1">
    <location>
        <begin position="31"/>
        <end position="64"/>
    </location>
</feature>
<dbReference type="AlphaFoldDB" id="A0A146KQP6"/>
<protein>
    <submittedName>
        <fullName evidence="2">Uncharacterized protein</fullName>
    </submittedName>
</protein>
<feature type="non-terminal residue" evidence="2">
    <location>
        <position position="132"/>
    </location>
</feature>